<reference evidence="1 2" key="1">
    <citation type="submission" date="2016-10" db="EMBL/GenBank/DDBJ databases">
        <authorList>
            <person name="Varghese N."/>
            <person name="Submissions S."/>
        </authorList>
    </citation>
    <scope>NUCLEOTIDE SEQUENCE [LARGE SCALE GENOMIC DNA]</scope>
    <source>
        <strain evidence="1 2">DSM 16643</strain>
    </source>
</reference>
<dbReference type="EMBL" id="FMXB01000001">
    <property type="protein sequence ID" value="SDA37090.1"/>
    <property type="molecule type" value="Genomic_DNA"/>
</dbReference>
<evidence type="ECO:0000313" key="2">
    <source>
        <dbReference type="Proteomes" id="UP000323439"/>
    </source>
</evidence>
<protein>
    <submittedName>
        <fullName evidence="1">Uncharacterized protein</fullName>
    </submittedName>
</protein>
<organism evidence="1 2">
    <name type="scientific">Methanobrevibacter millerae</name>
    <dbReference type="NCBI Taxonomy" id="230361"/>
    <lineage>
        <taxon>Archaea</taxon>
        <taxon>Methanobacteriati</taxon>
        <taxon>Methanobacteriota</taxon>
        <taxon>Methanomada group</taxon>
        <taxon>Methanobacteria</taxon>
        <taxon>Methanobacteriales</taxon>
        <taxon>Methanobacteriaceae</taxon>
        <taxon>Methanobrevibacter</taxon>
    </lineage>
</organism>
<keyword evidence="2" id="KW-1185">Reference proteome</keyword>
<accession>A0A1G5UTZ6</accession>
<sequence length="63" mass="7707">MKKYLNSQKSPVISQIQKIKMKFQYFIILAEREKIEYPQKYYGKKTIIYIEFKEDKTICKANH</sequence>
<name>A0A1G5UTZ6_9EURY</name>
<evidence type="ECO:0000313" key="1">
    <source>
        <dbReference type="EMBL" id="SDA37090.1"/>
    </source>
</evidence>
<proteinExistence type="predicted"/>
<gene>
    <name evidence="1" type="ORF">SAMN02910315_00039</name>
</gene>
<dbReference type="Proteomes" id="UP000323439">
    <property type="component" value="Unassembled WGS sequence"/>
</dbReference>
<dbReference type="AlphaFoldDB" id="A0A1G5UTZ6"/>